<dbReference type="RefSeq" id="XP_003063046.1">
    <property type="nucleotide sequence ID" value="XM_003063000.1"/>
</dbReference>
<evidence type="ECO:0000256" key="6">
    <source>
        <dbReference type="ARBA" id="ARBA00022490"/>
    </source>
</evidence>
<evidence type="ECO:0000256" key="9">
    <source>
        <dbReference type="ARBA" id="ARBA00023067"/>
    </source>
</evidence>
<dbReference type="OrthoDB" id="362021at2759"/>
<comment type="subcellular location">
    <subcellularLocation>
        <location evidence="1">Chromosome</location>
    </subcellularLocation>
    <subcellularLocation>
        <location evidence="2">Cytoplasm</location>
    </subcellularLocation>
</comment>
<comment type="similarity">
    <text evidence="3 11">Belongs to the CND2 (condensin subunit 2) family.</text>
</comment>
<dbReference type="PANTHER" id="PTHR13108:SF9">
    <property type="entry name" value="CONDENSIN COMPLEX SUBUNIT 2"/>
    <property type="match status" value="1"/>
</dbReference>
<feature type="region of interest" description="Disordered" evidence="12">
    <location>
        <begin position="1"/>
        <end position="58"/>
    </location>
</feature>
<name>C1N4S2_MICPC</name>
<keyword evidence="14" id="KW-1185">Reference proteome</keyword>
<dbReference type="GO" id="GO:0007076">
    <property type="term" value="P:mitotic chromosome condensation"/>
    <property type="evidence" value="ECO:0007669"/>
    <property type="project" value="InterPro"/>
</dbReference>
<keyword evidence="7 11" id="KW-0132">Cell division</keyword>
<dbReference type="STRING" id="564608.C1N4S2"/>
<dbReference type="GO" id="GO:0005737">
    <property type="term" value="C:cytoplasm"/>
    <property type="evidence" value="ECO:0007669"/>
    <property type="project" value="UniProtKB-SubCell"/>
</dbReference>
<dbReference type="PANTHER" id="PTHR13108">
    <property type="entry name" value="CONDENSIN COMPLEX SUBUNIT 2"/>
    <property type="match status" value="1"/>
</dbReference>
<feature type="compositionally biased region" description="Basic and acidic residues" evidence="12">
    <location>
        <begin position="512"/>
        <end position="522"/>
    </location>
</feature>
<dbReference type="InterPro" id="IPR022816">
    <property type="entry name" value="Condensin_barren_su2"/>
</dbReference>
<evidence type="ECO:0000256" key="4">
    <source>
        <dbReference type="ARBA" id="ARBA00016065"/>
    </source>
</evidence>
<evidence type="ECO:0000256" key="11">
    <source>
        <dbReference type="PIRNR" id="PIRNR017126"/>
    </source>
</evidence>
<evidence type="ECO:0000313" key="14">
    <source>
        <dbReference type="Proteomes" id="UP000001876"/>
    </source>
</evidence>
<feature type="region of interest" description="Disordered" evidence="12">
    <location>
        <begin position="490"/>
        <end position="531"/>
    </location>
</feature>
<evidence type="ECO:0000256" key="2">
    <source>
        <dbReference type="ARBA" id="ARBA00004496"/>
    </source>
</evidence>
<reference evidence="13 14" key="1">
    <citation type="journal article" date="2009" name="Science">
        <title>Green evolution and dynamic adaptations revealed by genomes of the marine picoeukaryotes Micromonas.</title>
        <authorList>
            <person name="Worden A.Z."/>
            <person name="Lee J.H."/>
            <person name="Mock T."/>
            <person name="Rouze P."/>
            <person name="Simmons M.P."/>
            <person name="Aerts A.L."/>
            <person name="Allen A.E."/>
            <person name="Cuvelier M.L."/>
            <person name="Derelle E."/>
            <person name="Everett M.V."/>
            <person name="Foulon E."/>
            <person name="Grimwood J."/>
            <person name="Gundlach H."/>
            <person name="Henrissat B."/>
            <person name="Napoli C."/>
            <person name="McDonald S.M."/>
            <person name="Parker M.S."/>
            <person name="Rombauts S."/>
            <person name="Salamov A."/>
            <person name="Von Dassow P."/>
            <person name="Badger J.H."/>
            <person name="Coutinho P.M."/>
            <person name="Demir E."/>
            <person name="Dubchak I."/>
            <person name="Gentemann C."/>
            <person name="Eikrem W."/>
            <person name="Gready J.E."/>
            <person name="John U."/>
            <person name="Lanier W."/>
            <person name="Lindquist E.A."/>
            <person name="Lucas S."/>
            <person name="Mayer K.F."/>
            <person name="Moreau H."/>
            <person name="Not F."/>
            <person name="Otillar R."/>
            <person name="Panaud O."/>
            <person name="Pangilinan J."/>
            <person name="Paulsen I."/>
            <person name="Piegu B."/>
            <person name="Poliakov A."/>
            <person name="Robbens S."/>
            <person name="Schmutz J."/>
            <person name="Toulza E."/>
            <person name="Wyss T."/>
            <person name="Zelensky A."/>
            <person name="Zhou K."/>
            <person name="Armbrust E.V."/>
            <person name="Bhattacharya D."/>
            <person name="Goodenough U.W."/>
            <person name="Van de Peer Y."/>
            <person name="Grigoriev I.V."/>
        </authorList>
    </citation>
    <scope>NUCLEOTIDE SEQUENCE [LARGE SCALE GENOMIC DNA]</scope>
    <source>
        <strain evidence="13 14">CCMP1545</strain>
    </source>
</reference>
<keyword evidence="10 11" id="KW-0131">Cell cycle</keyword>
<dbReference type="KEGG" id="mpp:MICPUCDRAFT_48690"/>
<evidence type="ECO:0000313" key="13">
    <source>
        <dbReference type="EMBL" id="EEH52985.1"/>
    </source>
</evidence>
<keyword evidence="5" id="KW-0158">Chromosome</keyword>
<keyword evidence="6" id="KW-0963">Cytoplasm</keyword>
<accession>C1N4S2</accession>
<dbReference type="EMBL" id="GG663747">
    <property type="protein sequence ID" value="EEH52985.1"/>
    <property type="molecule type" value="Genomic_DNA"/>
</dbReference>
<gene>
    <name evidence="13" type="ORF">MICPUCDRAFT_48690</name>
</gene>
<feature type="region of interest" description="Disordered" evidence="12">
    <location>
        <begin position="91"/>
        <end position="116"/>
    </location>
</feature>
<feature type="compositionally biased region" description="Acidic residues" evidence="12">
    <location>
        <begin position="402"/>
        <end position="416"/>
    </location>
</feature>
<evidence type="ECO:0000256" key="12">
    <source>
        <dbReference type="SAM" id="MobiDB-lite"/>
    </source>
</evidence>
<dbReference type="eggNOG" id="KOG2328">
    <property type="taxonomic scope" value="Eukaryota"/>
</dbReference>
<evidence type="ECO:0000256" key="10">
    <source>
        <dbReference type="ARBA" id="ARBA00023306"/>
    </source>
</evidence>
<dbReference type="AlphaFoldDB" id="C1N4S2"/>
<evidence type="ECO:0000256" key="7">
    <source>
        <dbReference type="ARBA" id="ARBA00022618"/>
    </source>
</evidence>
<evidence type="ECO:0000256" key="8">
    <source>
        <dbReference type="ARBA" id="ARBA00022776"/>
    </source>
</evidence>
<dbReference type="PIRSF" id="PIRSF017126">
    <property type="entry name" value="Condensin_H"/>
    <property type="match status" value="1"/>
</dbReference>
<feature type="region of interest" description="Disordered" evidence="12">
    <location>
        <begin position="208"/>
        <end position="245"/>
    </location>
</feature>
<feature type="compositionally biased region" description="Gly residues" evidence="12">
    <location>
        <begin position="447"/>
        <end position="456"/>
    </location>
</feature>
<evidence type="ECO:0000256" key="1">
    <source>
        <dbReference type="ARBA" id="ARBA00004286"/>
    </source>
</evidence>
<feature type="compositionally biased region" description="Polar residues" evidence="12">
    <location>
        <begin position="97"/>
        <end position="116"/>
    </location>
</feature>
<evidence type="ECO:0000256" key="3">
    <source>
        <dbReference type="ARBA" id="ARBA00009471"/>
    </source>
</evidence>
<feature type="region of interest" description="Disordered" evidence="12">
    <location>
        <begin position="399"/>
        <end position="464"/>
    </location>
</feature>
<organism evidence="14">
    <name type="scientific">Micromonas pusilla (strain CCMP1545)</name>
    <name type="common">Picoplanktonic green alga</name>
    <dbReference type="NCBI Taxonomy" id="564608"/>
    <lineage>
        <taxon>Eukaryota</taxon>
        <taxon>Viridiplantae</taxon>
        <taxon>Chlorophyta</taxon>
        <taxon>Mamiellophyceae</taxon>
        <taxon>Mamiellales</taxon>
        <taxon>Mamiellaceae</taxon>
        <taxon>Micromonas</taxon>
    </lineage>
</organism>
<proteinExistence type="inferred from homology"/>
<dbReference type="Pfam" id="PF05786">
    <property type="entry name" value="Cnd2"/>
    <property type="match status" value="1"/>
</dbReference>
<dbReference type="GO" id="GO:0051301">
    <property type="term" value="P:cell division"/>
    <property type="evidence" value="ECO:0007669"/>
    <property type="project" value="UniProtKB-KW"/>
</dbReference>
<dbReference type="GO" id="GO:0000796">
    <property type="term" value="C:condensin complex"/>
    <property type="evidence" value="ECO:0007669"/>
    <property type="project" value="InterPro"/>
</dbReference>
<dbReference type="Proteomes" id="UP000001876">
    <property type="component" value="Unassembled WGS sequence"/>
</dbReference>
<keyword evidence="8 11" id="KW-0498">Mitosis</keyword>
<evidence type="ECO:0000256" key="5">
    <source>
        <dbReference type="ARBA" id="ARBA00022454"/>
    </source>
</evidence>
<comment type="function">
    <text evidence="11">Regulatory subunit of the condensin complex, a complex required for conversion of interphase chromatin into mitotic-like condense chromosomes.</text>
</comment>
<dbReference type="GO" id="GO:0003682">
    <property type="term" value="F:chromatin binding"/>
    <property type="evidence" value="ECO:0007669"/>
    <property type="project" value="TreeGrafter"/>
</dbReference>
<dbReference type="OMA" id="GREHWKV"/>
<keyword evidence="9 11" id="KW-0226">DNA condensation</keyword>
<sequence>MGVLGELNNTPAGKGPKAKTPLKSKSPGPIGTMSPNNDALEKRRAKLAKQQSEATRRRAPRLVFSLLARFAPSPQGDKGFADALDDVDDAAPKKSGLSRSTAGSADGAQTNATTKRAPTLNASDVLNLYSNCIKLASENKINAKNTWSLALIDHISEIVRDSKDEDGQTNFQKSSCTLDAGVKIYASRVDSFHNETFKMLGGMNKVTQSEECEDEDGAGAKGDGADGSDAMDDGADGGKPKRRSARAVATLEQPDAHTVKEVATATVDPLFQKTSALFDEGGASGLLLCNLSVHRGCNICFDSEEVPCYEDVGCDDDERALDGVFVDLSSMRPAIDAARKVASTTNRITPSIAVIEETLAELVGGVAPSAAAAAAAAAVDPNSSAPVSLFDFSSGEGLQFAEYDDDDDDDDDDETGYDNADANEFGGGFDDDAPFGMGENWNDDHGGGGGGGGGGAANDSDALDEEGGAGLEWVVNSGVGGKMAWAGPSHWRFKAPSKPSTSNGDGGTSGEKSADGEDGDGKPKKKKGELTYDFENLEEPDETRFTLSATGEELLLVTAPTATDTLLPPDLGYEASDLIKLSLRPNFGIAGASSGGAVGVSGGGGGGGGDFFGGDDGDFGSGGFAEYDDDDENNLDDAAPSPIIGANGDLVDAPRRVEKIRVNYDRSSKQVDVKELKSTLWDNIHDADAGEADADAVEGTKSFHDLLDKFPEDNAAGATEDISVHMAFICLLHLANEHGLKITDRETLNDLDISGKIPAA</sequence>
<protein>
    <recommendedName>
        <fullName evidence="4 11">Condensin complex subunit 2</fullName>
    </recommendedName>
</protein>
<dbReference type="GeneID" id="9688282"/>